<dbReference type="GO" id="GO:0005886">
    <property type="term" value="C:plasma membrane"/>
    <property type="evidence" value="ECO:0007669"/>
    <property type="project" value="UniProtKB-SubCell"/>
</dbReference>
<evidence type="ECO:0000259" key="8">
    <source>
        <dbReference type="Pfam" id="PF02656"/>
    </source>
</evidence>
<comment type="subcellular location">
    <subcellularLocation>
        <location evidence="1">Cell membrane</location>
        <topology evidence="1">Multi-pass membrane protein</topology>
    </subcellularLocation>
</comment>
<keyword evidence="5 7" id="KW-0472">Membrane</keyword>
<proteinExistence type="predicted"/>
<evidence type="ECO:0000256" key="7">
    <source>
        <dbReference type="SAM" id="Phobius"/>
    </source>
</evidence>
<feature type="transmembrane region" description="Helical" evidence="7">
    <location>
        <begin position="111"/>
        <end position="128"/>
    </location>
</feature>
<evidence type="ECO:0000256" key="5">
    <source>
        <dbReference type="ARBA" id="ARBA00023136"/>
    </source>
</evidence>
<keyword evidence="3 7" id="KW-0812">Transmembrane</keyword>
<evidence type="ECO:0000256" key="6">
    <source>
        <dbReference type="SAM" id="MobiDB-lite"/>
    </source>
</evidence>
<name>E0SLM5_DICD3</name>
<dbReference type="HOGENOM" id="CLU_1347109_0_0_6"/>
<feature type="transmembrane region" description="Helical" evidence="7">
    <location>
        <begin position="140"/>
        <end position="160"/>
    </location>
</feature>
<dbReference type="STRING" id="198628.Dda3937_03256"/>
<keyword evidence="2" id="KW-1003">Cell membrane</keyword>
<dbReference type="eggNOG" id="COG2149">
    <property type="taxonomic scope" value="Bacteria"/>
</dbReference>
<feature type="transmembrane region" description="Helical" evidence="7">
    <location>
        <begin position="181"/>
        <end position="202"/>
    </location>
</feature>
<evidence type="ECO:0000256" key="2">
    <source>
        <dbReference type="ARBA" id="ARBA00022475"/>
    </source>
</evidence>
<feature type="region of interest" description="Disordered" evidence="6">
    <location>
        <begin position="74"/>
        <end position="97"/>
    </location>
</feature>
<keyword evidence="4 7" id="KW-1133">Transmembrane helix</keyword>
<evidence type="ECO:0000256" key="1">
    <source>
        <dbReference type="ARBA" id="ARBA00004651"/>
    </source>
</evidence>
<feature type="domain" description="DUF202" evidence="8">
    <location>
        <begin position="102"/>
        <end position="169"/>
    </location>
</feature>
<evidence type="ECO:0000256" key="3">
    <source>
        <dbReference type="ARBA" id="ARBA00022692"/>
    </source>
</evidence>
<dbReference type="EMBL" id="CP002038">
    <property type="protein sequence ID" value="ADN00547.1"/>
    <property type="molecule type" value="Genomic_DNA"/>
</dbReference>
<keyword evidence="10" id="KW-1185">Reference proteome</keyword>
<organism evidence="9 10">
    <name type="scientific">Dickeya dadantii (strain 3937)</name>
    <name type="common">Erwinia chrysanthemi (strain 3937)</name>
    <dbReference type="NCBI Taxonomy" id="198628"/>
    <lineage>
        <taxon>Bacteria</taxon>
        <taxon>Pseudomonadati</taxon>
        <taxon>Pseudomonadota</taxon>
        <taxon>Gammaproteobacteria</taxon>
        <taxon>Enterobacterales</taxon>
        <taxon>Pectobacteriaceae</taxon>
        <taxon>Dickeya</taxon>
    </lineage>
</organism>
<evidence type="ECO:0000256" key="4">
    <source>
        <dbReference type="ARBA" id="ARBA00022989"/>
    </source>
</evidence>
<gene>
    <name evidence="9" type="ordered locus">Dda3937_03256</name>
</gene>
<dbReference type="InterPro" id="IPR003807">
    <property type="entry name" value="DUF202"/>
</dbReference>
<protein>
    <submittedName>
        <fullName evidence="9">Putative inner membrane protein</fullName>
    </submittedName>
</protein>
<accession>E0SLM5</accession>
<dbReference type="InterPro" id="IPR052053">
    <property type="entry name" value="IM_YidH-like"/>
</dbReference>
<dbReference type="AlphaFoldDB" id="E0SLM5"/>
<dbReference type="Proteomes" id="UP000006859">
    <property type="component" value="Chromosome"/>
</dbReference>
<reference evidence="9 10" key="1">
    <citation type="journal article" date="2011" name="J. Bacteriol.">
        <title>Genome sequence of the plant-pathogenic bacterium Dickeya dadantii 3937.</title>
        <authorList>
            <person name="Glasner J.D."/>
            <person name="Yang C.H."/>
            <person name="Reverchon S."/>
            <person name="Hugouvieux-Cotte-Pattat N."/>
            <person name="Condemine G."/>
            <person name="Bohin J.P."/>
            <person name="Van Gijsegem F."/>
            <person name="Yang S."/>
            <person name="Franza T."/>
            <person name="Expert D."/>
            <person name="Plunkett G. III"/>
            <person name="San Francisco M.J."/>
            <person name="Charkowski A.O."/>
            <person name="Py B."/>
            <person name="Bell K."/>
            <person name="Rauscher L."/>
            <person name="Rodriguez-Palenzuela P."/>
            <person name="Toussaint A."/>
            <person name="Holeva M.C."/>
            <person name="He S.Y."/>
            <person name="Douet V."/>
            <person name="Boccara M."/>
            <person name="Blanco C."/>
            <person name="Toth I."/>
            <person name="Anderson B.D."/>
            <person name="Biehl B.S."/>
            <person name="Mau B."/>
            <person name="Flynn S.M."/>
            <person name="Barras F."/>
            <person name="Lindeberg M."/>
            <person name="Birch P.R."/>
            <person name="Tsuyumu S."/>
            <person name="Shi X."/>
            <person name="Hibbing M."/>
            <person name="Yap M.N."/>
            <person name="Carpentier M."/>
            <person name="Dassa E."/>
            <person name="Umehara M."/>
            <person name="Kim J.F."/>
            <person name="Rusch M."/>
            <person name="Soni P."/>
            <person name="Mayhew G.F."/>
            <person name="Fouts D.E."/>
            <person name="Gill S.R."/>
            <person name="Blattner F.R."/>
            <person name="Keen N.T."/>
            <person name="Perna N.T."/>
        </authorList>
    </citation>
    <scope>NUCLEOTIDE SEQUENCE [LARGE SCALE GENOMIC DNA]</scope>
    <source>
        <strain evidence="9 10">3937</strain>
    </source>
</reference>
<dbReference type="PANTHER" id="PTHR34187:SF2">
    <property type="entry name" value="DUF202 DOMAIN-CONTAINING PROTEIN"/>
    <property type="match status" value="1"/>
</dbReference>
<sequence length="203" mass="22220">MLGTSACWAHGSSPGRFIKLARIIRSSPCPAYRQSGLKFHQFFSVVARFTGWRAAAQPCRMRVLSTRRPLMLMSDPASSPTPPTSPDKKTPWQQQGSTPDYRFSLANERTFLAWIRTALAFLAGAVAIDQFAPTLAPPAVRGGIAVFLSLAAALLAWMAYRRWADNERAMRTGQALPYTRLLIIIASCVSAISVALALVILLL</sequence>
<dbReference type="Pfam" id="PF02656">
    <property type="entry name" value="DUF202"/>
    <property type="match status" value="1"/>
</dbReference>
<dbReference type="PANTHER" id="PTHR34187">
    <property type="entry name" value="FGR18P"/>
    <property type="match status" value="1"/>
</dbReference>
<evidence type="ECO:0000313" key="10">
    <source>
        <dbReference type="Proteomes" id="UP000006859"/>
    </source>
</evidence>
<evidence type="ECO:0000313" key="9">
    <source>
        <dbReference type="EMBL" id="ADN00547.1"/>
    </source>
</evidence>
<dbReference type="KEGG" id="ddd:Dda3937_03256"/>